<dbReference type="InterPro" id="IPR036864">
    <property type="entry name" value="Zn2-C6_fun-type_DNA-bd_sf"/>
</dbReference>
<accession>A0AAW0BWL9</accession>
<evidence type="ECO:0000313" key="8">
    <source>
        <dbReference type="EMBL" id="KAK7031065.1"/>
    </source>
</evidence>
<dbReference type="Pfam" id="PF00172">
    <property type="entry name" value="Zn_clus"/>
    <property type="match status" value="1"/>
</dbReference>
<feature type="compositionally biased region" description="Basic residues" evidence="6">
    <location>
        <begin position="218"/>
        <end position="235"/>
    </location>
</feature>
<evidence type="ECO:0000256" key="1">
    <source>
        <dbReference type="ARBA" id="ARBA00004123"/>
    </source>
</evidence>
<keyword evidence="9" id="KW-1185">Reference proteome</keyword>
<dbReference type="InterPro" id="IPR050815">
    <property type="entry name" value="TF_fung"/>
</dbReference>
<feature type="region of interest" description="Disordered" evidence="6">
    <location>
        <begin position="143"/>
        <end position="177"/>
    </location>
</feature>
<reference evidence="8 9" key="1">
    <citation type="submission" date="2024-01" db="EMBL/GenBank/DDBJ databases">
        <title>A draft genome for a cacao thread blight-causing isolate of Paramarasmius palmivorus.</title>
        <authorList>
            <person name="Baruah I.K."/>
            <person name="Bukari Y."/>
            <person name="Amoako-Attah I."/>
            <person name="Meinhardt L.W."/>
            <person name="Bailey B.A."/>
            <person name="Cohen S.P."/>
        </authorList>
    </citation>
    <scope>NUCLEOTIDE SEQUENCE [LARGE SCALE GENOMIC DNA]</scope>
    <source>
        <strain evidence="8 9">GH-12</strain>
    </source>
</reference>
<feature type="compositionally biased region" description="Low complexity" evidence="6">
    <location>
        <begin position="156"/>
        <end position="167"/>
    </location>
</feature>
<dbReference type="Proteomes" id="UP001383192">
    <property type="component" value="Unassembled WGS sequence"/>
</dbReference>
<dbReference type="InterPro" id="IPR001138">
    <property type="entry name" value="Zn2Cys6_DnaBD"/>
</dbReference>
<evidence type="ECO:0000259" key="7">
    <source>
        <dbReference type="PROSITE" id="PS50048"/>
    </source>
</evidence>
<dbReference type="PANTHER" id="PTHR47338:SF5">
    <property type="entry name" value="ZN(II)2CYS6 TRANSCRIPTION FACTOR (EUROFUNG)"/>
    <property type="match status" value="1"/>
</dbReference>
<evidence type="ECO:0000313" key="9">
    <source>
        <dbReference type="Proteomes" id="UP001383192"/>
    </source>
</evidence>
<dbReference type="PROSITE" id="PS00463">
    <property type="entry name" value="ZN2_CY6_FUNGAL_1"/>
    <property type="match status" value="1"/>
</dbReference>
<comment type="subcellular location">
    <subcellularLocation>
        <location evidence="1">Nucleus</location>
    </subcellularLocation>
</comment>
<dbReference type="GO" id="GO:0005634">
    <property type="term" value="C:nucleus"/>
    <property type="evidence" value="ECO:0007669"/>
    <property type="project" value="UniProtKB-SubCell"/>
</dbReference>
<evidence type="ECO:0000256" key="2">
    <source>
        <dbReference type="ARBA" id="ARBA00022723"/>
    </source>
</evidence>
<evidence type="ECO:0000256" key="3">
    <source>
        <dbReference type="ARBA" id="ARBA00023015"/>
    </source>
</evidence>
<dbReference type="SMART" id="SM00066">
    <property type="entry name" value="GAL4"/>
    <property type="match status" value="1"/>
</dbReference>
<keyword evidence="3" id="KW-0805">Transcription regulation</keyword>
<keyword evidence="2" id="KW-0479">Metal-binding</keyword>
<dbReference type="GO" id="GO:0000981">
    <property type="term" value="F:DNA-binding transcription factor activity, RNA polymerase II-specific"/>
    <property type="evidence" value="ECO:0007669"/>
    <property type="project" value="InterPro"/>
</dbReference>
<organism evidence="8 9">
    <name type="scientific">Paramarasmius palmivorus</name>
    <dbReference type="NCBI Taxonomy" id="297713"/>
    <lineage>
        <taxon>Eukaryota</taxon>
        <taxon>Fungi</taxon>
        <taxon>Dikarya</taxon>
        <taxon>Basidiomycota</taxon>
        <taxon>Agaricomycotina</taxon>
        <taxon>Agaricomycetes</taxon>
        <taxon>Agaricomycetidae</taxon>
        <taxon>Agaricales</taxon>
        <taxon>Marasmiineae</taxon>
        <taxon>Marasmiaceae</taxon>
        <taxon>Paramarasmius</taxon>
    </lineage>
</organism>
<dbReference type="CDD" id="cd00067">
    <property type="entry name" value="GAL4"/>
    <property type="match status" value="1"/>
</dbReference>
<evidence type="ECO:0000256" key="5">
    <source>
        <dbReference type="ARBA" id="ARBA00023242"/>
    </source>
</evidence>
<keyword evidence="5" id="KW-0539">Nucleus</keyword>
<feature type="compositionally biased region" description="Polar residues" evidence="6">
    <location>
        <begin position="1"/>
        <end position="11"/>
    </location>
</feature>
<feature type="region of interest" description="Disordered" evidence="6">
    <location>
        <begin position="1"/>
        <end position="31"/>
    </location>
</feature>
<evidence type="ECO:0000256" key="4">
    <source>
        <dbReference type="ARBA" id="ARBA00023163"/>
    </source>
</evidence>
<protein>
    <recommendedName>
        <fullName evidence="7">Zn(2)-C6 fungal-type domain-containing protein</fullName>
    </recommendedName>
</protein>
<gene>
    <name evidence="8" type="ORF">VNI00_013665</name>
</gene>
<dbReference type="PANTHER" id="PTHR47338">
    <property type="entry name" value="ZN(II)2CYS6 TRANSCRIPTION FACTOR (EUROFUNG)-RELATED"/>
    <property type="match status" value="1"/>
</dbReference>
<feature type="region of interest" description="Disordered" evidence="6">
    <location>
        <begin position="215"/>
        <end position="301"/>
    </location>
</feature>
<comment type="caution">
    <text evidence="8">The sequence shown here is derived from an EMBL/GenBank/DDBJ whole genome shotgun (WGS) entry which is preliminary data.</text>
</comment>
<dbReference type="GO" id="GO:0008270">
    <property type="term" value="F:zinc ion binding"/>
    <property type="evidence" value="ECO:0007669"/>
    <property type="project" value="InterPro"/>
</dbReference>
<dbReference type="EMBL" id="JAYKXP010000071">
    <property type="protein sequence ID" value="KAK7031065.1"/>
    <property type="molecule type" value="Genomic_DNA"/>
</dbReference>
<feature type="domain" description="Zn(2)-C6 fungal-type" evidence="7">
    <location>
        <begin position="183"/>
        <end position="213"/>
    </location>
</feature>
<name>A0AAW0BWL9_9AGAR</name>
<sequence length="713" mass="80503">MTDEGPQSSEDGSGLHSPAYDAPFPRPDFRYPDQLDIHNAAGILPSQFDYSSSLIPPQQAPLIDIPLEVPSPQANAFPSDFAIPPPRNHSGMAYFPNSPANSRFPAPNQSGETGYFKYIPAERPLPGRQSHDQTYTRAMPTIPIEAAQRPPPVPSVEPSEPSTTNPPNNRPRDRREISTVVIACRQCRSRKIRCDSTRPVCNNCVRRSNECEYDAVPKRRGPDKRPGTRQRSCKKRPADGSVPPPPKRKKTSDRTSDSRDFAQPKAKENMAEVKPSPSLARNTDRAQDTQPINPSGPPTDLRVVTDNSFPVKQEQSPVTQRYSYTYDQQAYGKPTFPRPIDVNIIQPQERHNNFSVPSSPVVESMHRDWWDQFLRSSGYTLEQMQDHVRYLFSDTSHWLEFLNVDQFIQTLSDPYRRHTIQPALILAILAMSTLMKSSNIEHGEKGRKDAIVLRDTAHRAVQTACNSEWIDAALAEAALILALFESSVHPEYNPERLATALTQLDGIIRFLSLTTIDSTDPDVSIFPQRTVPVVNLSATEALSRKCSCIPPDAQDPPDPYRTWSYPLPWDNSWTTNQVRDEECRRVCWSALGLVANYTAQCAAFDRDPPELFLSDPSNYAILFPGEALDRVSPTYRSASSHSPKESVWALYCRSMLLWSFCNRLTRSVVSDEDKAEFAQEAWNESQFIQDSLDFHVCNLDTALIYLTREYVYE</sequence>
<feature type="compositionally biased region" description="Basic and acidic residues" evidence="6">
    <location>
        <begin position="252"/>
        <end position="271"/>
    </location>
</feature>
<proteinExistence type="predicted"/>
<dbReference type="AlphaFoldDB" id="A0AAW0BWL9"/>
<dbReference type="SUPFAM" id="SSF57701">
    <property type="entry name" value="Zn2/Cys6 DNA-binding domain"/>
    <property type="match status" value="1"/>
</dbReference>
<keyword evidence="4" id="KW-0804">Transcription</keyword>
<dbReference type="Gene3D" id="4.10.240.10">
    <property type="entry name" value="Zn(2)-C6 fungal-type DNA-binding domain"/>
    <property type="match status" value="1"/>
</dbReference>
<evidence type="ECO:0000256" key="6">
    <source>
        <dbReference type="SAM" id="MobiDB-lite"/>
    </source>
</evidence>
<dbReference type="PROSITE" id="PS50048">
    <property type="entry name" value="ZN2_CY6_FUNGAL_2"/>
    <property type="match status" value="1"/>
</dbReference>